<reference evidence="1" key="1">
    <citation type="submission" date="2020-11" db="EMBL/GenBank/DDBJ databases">
        <title>Sequencing the genomes of 1000 actinobacteria strains.</title>
        <authorList>
            <person name="Klenk H.-P."/>
        </authorList>
    </citation>
    <scope>NUCLEOTIDE SEQUENCE</scope>
    <source>
        <strain evidence="1">DSM 26152</strain>
    </source>
</reference>
<dbReference type="RefSeq" id="WP_196836401.1">
    <property type="nucleotide sequence ID" value="NZ_JADOTZ010000001.1"/>
</dbReference>
<dbReference type="EMBL" id="JADOTZ010000001">
    <property type="protein sequence ID" value="MBG6085190.1"/>
    <property type="molecule type" value="Genomic_DNA"/>
</dbReference>
<protein>
    <submittedName>
        <fullName evidence="1">Uncharacterized protein</fullName>
    </submittedName>
</protein>
<comment type="caution">
    <text evidence="1">The sequence shown here is derived from an EMBL/GenBank/DDBJ whole genome shotgun (WGS) entry which is preliminary data.</text>
</comment>
<dbReference type="AlphaFoldDB" id="A0A931GFG0"/>
<keyword evidence="2" id="KW-1185">Reference proteome</keyword>
<proteinExistence type="predicted"/>
<dbReference type="Proteomes" id="UP000625033">
    <property type="component" value="Unassembled WGS sequence"/>
</dbReference>
<organism evidence="1 2">
    <name type="scientific">Zhihengliuella flava</name>
    <dbReference type="NCBI Taxonomy" id="1285193"/>
    <lineage>
        <taxon>Bacteria</taxon>
        <taxon>Bacillati</taxon>
        <taxon>Actinomycetota</taxon>
        <taxon>Actinomycetes</taxon>
        <taxon>Micrococcales</taxon>
        <taxon>Micrococcaceae</taxon>
        <taxon>Zhihengliuella</taxon>
    </lineage>
</organism>
<sequence length="165" mass="17747">MGIFSDLRAARRENRELGQGVWRRAHDRFERGLDRFHQVLEGIESDELYNALVEVANDLADLREPVRAVCVRGQRLRPSEGTDIPAGADVAHRALSRAANDVAQAAQAAAMARLELEGGAGVPAGADGSALGAAVREEPAVINVRRRAEAVHEGVRQATAAARRL</sequence>
<accession>A0A931GFG0</accession>
<evidence type="ECO:0000313" key="2">
    <source>
        <dbReference type="Proteomes" id="UP000625033"/>
    </source>
</evidence>
<evidence type="ECO:0000313" key="1">
    <source>
        <dbReference type="EMBL" id="MBG6085190.1"/>
    </source>
</evidence>
<gene>
    <name evidence="1" type="ORF">IW252_001957</name>
</gene>
<name>A0A931GFG0_9MICC</name>